<organism evidence="2 3">
    <name type="scientific">Desulfonatronum thiosulfatophilum</name>
    <dbReference type="NCBI Taxonomy" id="617002"/>
    <lineage>
        <taxon>Bacteria</taxon>
        <taxon>Pseudomonadati</taxon>
        <taxon>Thermodesulfobacteriota</taxon>
        <taxon>Desulfovibrionia</taxon>
        <taxon>Desulfovibrionales</taxon>
        <taxon>Desulfonatronaceae</taxon>
        <taxon>Desulfonatronum</taxon>
    </lineage>
</organism>
<keyword evidence="1" id="KW-1133">Transmembrane helix</keyword>
<evidence type="ECO:0000256" key="1">
    <source>
        <dbReference type="SAM" id="Phobius"/>
    </source>
</evidence>
<gene>
    <name evidence="2" type="ORF">SAMN05660653_02454</name>
</gene>
<dbReference type="STRING" id="617002.SAMN05660653_02454"/>
<reference evidence="2 3" key="1">
    <citation type="submission" date="2016-10" db="EMBL/GenBank/DDBJ databases">
        <authorList>
            <person name="de Groot N.N."/>
        </authorList>
    </citation>
    <scope>NUCLEOTIDE SEQUENCE [LARGE SCALE GENOMIC DNA]</scope>
    <source>
        <strain evidence="2 3">ASO4-2</strain>
    </source>
</reference>
<dbReference type="Proteomes" id="UP000198771">
    <property type="component" value="Unassembled WGS sequence"/>
</dbReference>
<feature type="transmembrane region" description="Helical" evidence="1">
    <location>
        <begin position="12"/>
        <end position="29"/>
    </location>
</feature>
<dbReference type="EMBL" id="FMXO01000014">
    <property type="protein sequence ID" value="SDB49895.1"/>
    <property type="molecule type" value="Genomic_DNA"/>
</dbReference>
<keyword evidence="1" id="KW-0472">Membrane</keyword>
<sequence>MTTAPSTHRRILPAITSLLLILMALWLGVSTLPPNVFPRTETSFQLFAESSPRVYPQHPTPVFLFDADFFPMQCGNANLVHHPSPELSETNPITLTTYRSNVCIRGVNEAQMLYLQPASLHLLWALLPTDAREALAKGFWGSAQGLGRHVTHAFDSGHYERVYRQDLMAIARDAARRVIEDPEQQAMIIETVRMVNPQYVDRYVNEIWPVVREKAGSSLWNSLHGFAGGIIGWGEDTNRGSFTGRMLQSIAEDPRGLELAFEIGLEFLAEPQVVHLTNHLGQAFIKDMLTDPRLPPLIDRMLMDPQLFPEGHGLKLDLDFLIRELPKRLLRYRHPKDHNPLVAYLVRAIIRGDTRYVVLAFDYSQMDQTAELGFTAGIPLHRTMP</sequence>
<accession>A0A1G6DYS2</accession>
<dbReference type="AlphaFoldDB" id="A0A1G6DYS2"/>
<keyword evidence="3" id="KW-1185">Reference proteome</keyword>
<dbReference type="RefSeq" id="WP_092122140.1">
    <property type="nucleotide sequence ID" value="NZ_FMXO01000014.1"/>
</dbReference>
<evidence type="ECO:0000313" key="3">
    <source>
        <dbReference type="Proteomes" id="UP000198771"/>
    </source>
</evidence>
<name>A0A1G6DYS2_9BACT</name>
<protein>
    <submittedName>
        <fullName evidence="2">Uncharacterized protein</fullName>
    </submittedName>
</protein>
<evidence type="ECO:0000313" key="2">
    <source>
        <dbReference type="EMBL" id="SDB49895.1"/>
    </source>
</evidence>
<dbReference type="OrthoDB" id="7295923at2"/>
<keyword evidence="1" id="KW-0812">Transmembrane</keyword>
<proteinExistence type="predicted"/>